<name>F2U2H4_SALR5</name>
<keyword evidence="8" id="KW-1185">Reference proteome</keyword>
<dbReference type="KEGG" id="sre:PTSG_02540"/>
<feature type="compositionally biased region" description="Basic and acidic residues" evidence="5">
    <location>
        <begin position="327"/>
        <end position="340"/>
    </location>
</feature>
<sequence length="475" mass="53442">MMRSRTAEFKASRKRRKETCDINEHRLLQRLEKLLFKGPSNQQSSQRKEYEKSVVPWVDGNMVPRCPECAVRFSLARRRHHCRLCGAVICNDCSLGLDVGAAVSLTVSPRLADARKTPKEAEAERQRRIAQKKRKLALEETSCIRICPFCQTSLHRSQLRQVREATDKQVSSIVPLYEEMKRAQAAIQRQLPDYNSFVHRIVSSGSVGLHSDARRMRDDILRHFETLRKISKAAAGGGGLDVSERPSSKKVLASMQAAIREFLQLYTVAMTKLPDEEELAAIAEEKRQDAEERRRAQREDEDRQRRQRQILMQQQHQQQQAQAHEQQQQEHQAHQQEQQHGDGAASTSAVLESGGSRFSLLRRMRGTAKPTTPSASASVSAQQTTHGAGHPGSSSSPSSSSSSSHARARQPSVTTPERTVPDDFEDIVEAEKRSLLVYLREAQKAGRTDEVAMLKAQLQHLEVFRSESAIDTATS</sequence>
<accession>F2U2H4</accession>
<dbReference type="SUPFAM" id="SSF75712">
    <property type="entry name" value="Rad50 coiled-coil Zn hook"/>
    <property type="match status" value="1"/>
</dbReference>
<evidence type="ECO:0000313" key="8">
    <source>
        <dbReference type="Proteomes" id="UP000007799"/>
    </source>
</evidence>
<dbReference type="Gene3D" id="3.30.40.10">
    <property type="entry name" value="Zinc/RING finger domain, C3HC4 (zinc finger)"/>
    <property type="match status" value="1"/>
</dbReference>
<dbReference type="InterPro" id="IPR052727">
    <property type="entry name" value="Rab4/Rab5_effector"/>
</dbReference>
<evidence type="ECO:0000256" key="2">
    <source>
        <dbReference type="ARBA" id="ARBA00022771"/>
    </source>
</evidence>
<keyword evidence="1" id="KW-0479">Metal-binding</keyword>
<feature type="compositionally biased region" description="Low complexity" evidence="5">
    <location>
        <begin position="313"/>
        <end position="326"/>
    </location>
</feature>
<feature type="region of interest" description="Disordered" evidence="5">
    <location>
        <begin position="366"/>
        <end position="424"/>
    </location>
</feature>
<dbReference type="InterPro" id="IPR000306">
    <property type="entry name" value="Znf_FYVE"/>
</dbReference>
<evidence type="ECO:0000256" key="5">
    <source>
        <dbReference type="SAM" id="MobiDB-lite"/>
    </source>
</evidence>
<dbReference type="Proteomes" id="UP000007799">
    <property type="component" value="Unassembled WGS sequence"/>
</dbReference>
<evidence type="ECO:0000259" key="6">
    <source>
        <dbReference type="PROSITE" id="PS50178"/>
    </source>
</evidence>
<dbReference type="EMBL" id="GL832959">
    <property type="protein sequence ID" value="EGD81826.1"/>
    <property type="molecule type" value="Genomic_DNA"/>
</dbReference>
<dbReference type="Pfam" id="PF01363">
    <property type="entry name" value="FYVE"/>
    <property type="match status" value="1"/>
</dbReference>
<keyword evidence="2 4" id="KW-0863">Zinc-finger</keyword>
<dbReference type="PROSITE" id="PS50178">
    <property type="entry name" value="ZF_FYVE"/>
    <property type="match status" value="1"/>
</dbReference>
<dbReference type="SUPFAM" id="SSF57903">
    <property type="entry name" value="FYVE/PHD zinc finger"/>
    <property type="match status" value="1"/>
</dbReference>
<dbReference type="InParanoid" id="F2U2H4"/>
<organism evidence="7 8">
    <name type="scientific">Salpingoeca rosetta (strain ATCC 50818 / BSB-021)</name>
    <dbReference type="NCBI Taxonomy" id="946362"/>
    <lineage>
        <taxon>Eukaryota</taxon>
        <taxon>Choanoflagellata</taxon>
        <taxon>Craspedida</taxon>
        <taxon>Salpingoecidae</taxon>
        <taxon>Salpingoeca</taxon>
    </lineage>
</organism>
<dbReference type="GeneID" id="16077622"/>
<dbReference type="OrthoDB" id="166134at2759"/>
<feature type="compositionally biased region" description="Low complexity" evidence="5">
    <location>
        <begin position="367"/>
        <end position="412"/>
    </location>
</feature>
<feature type="region of interest" description="Disordered" evidence="5">
    <location>
        <begin position="284"/>
        <end position="352"/>
    </location>
</feature>
<dbReference type="PANTHER" id="PTHR13510">
    <property type="entry name" value="FYVE-FINGER-CONTAINING RAB5 EFFECTOR PROTEIN RABENOSYN-5-RELATED"/>
    <property type="match status" value="1"/>
</dbReference>
<reference evidence="7" key="1">
    <citation type="submission" date="2009-08" db="EMBL/GenBank/DDBJ databases">
        <title>Annotation of Salpingoeca rosetta.</title>
        <authorList>
            <consortium name="The Broad Institute Genome Sequencing Platform"/>
            <person name="Russ C."/>
            <person name="Cuomo C."/>
            <person name="Burger G."/>
            <person name="Gray M.W."/>
            <person name="Holland P.W.H."/>
            <person name="King N."/>
            <person name="Lang F.B.F."/>
            <person name="Roger A.J."/>
            <person name="Ruiz-Trillo I."/>
            <person name="Young S.K."/>
            <person name="Zeng Q."/>
            <person name="Gargeya S."/>
            <person name="Alvarado L."/>
            <person name="Berlin A."/>
            <person name="Chapman S.B."/>
            <person name="Chen Z."/>
            <person name="Freedman E."/>
            <person name="Gellesch M."/>
            <person name="Goldberg J."/>
            <person name="Griggs A."/>
            <person name="Gujja S."/>
            <person name="Heilman E."/>
            <person name="Heiman D."/>
            <person name="Howarth C."/>
            <person name="Mehta T."/>
            <person name="Neiman D."/>
            <person name="Pearson M."/>
            <person name="Roberts A."/>
            <person name="Saif S."/>
            <person name="Shea T."/>
            <person name="Shenoy N."/>
            <person name="Sisk P."/>
            <person name="Stolte C."/>
            <person name="Sykes S."/>
            <person name="White J."/>
            <person name="Yandava C."/>
            <person name="Haas B."/>
            <person name="Nusbaum C."/>
            <person name="Birren B."/>
        </authorList>
    </citation>
    <scope>NUCLEOTIDE SEQUENCE</scope>
    <source>
        <strain evidence="7">ATCC 50818</strain>
    </source>
</reference>
<protein>
    <recommendedName>
        <fullName evidence="6">FYVE-type domain-containing protein</fullName>
    </recommendedName>
</protein>
<feature type="compositionally biased region" description="Basic and acidic residues" evidence="5">
    <location>
        <begin position="284"/>
        <end position="304"/>
    </location>
</feature>
<dbReference type="AlphaFoldDB" id="F2U2H4"/>
<evidence type="ECO:0000313" key="7">
    <source>
        <dbReference type="EMBL" id="EGD81826.1"/>
    </source>
</evidence>
<dbReference type="STRING" id="946362.F2U2H4"/>
<dbReference type="OMA" id="AVICNDC"/>
<keyword evidence="3" id="KW-0862">Zinc</keyword>
<dbReference type="eggNOG" id="KOG1842">
    <property type="taxonomic scope" value="Eukaryota"/>
</dbReference>
<dbReference type="InterPro" id="IPR013083">
    <property type="entry name" value="Znf_RING/FYVE/PHD"/>
</dbReference>
<dbReference type="InterPro" id="IPR017455">
    <property type="entry name" value="Znf_FYVE-rel"/>
</dbReference>
<evidence type="ECO:0000256" key="4">
    <source>
        <dbReference type="PROSITE-ProRule" id="PRU00091"/>
    </source>
</evidence>
<dbReference type="InterPro" id="IPR011011">
    <property type="entry name" value="Znf_FYVE_PHD"/>
</dbReference>
<gene>
    <name evidence="7" type="ORF">PTSG_02540</name>
</gene>
<dbReference type="GO" id="GO:0008270">
    <property type="term" value="F:zinc ion binding"/>
    <property type="evidence" value="ECO:0007669"/>
    <property type="project" value="UniProtKB-KW"/>
</dbReference>
<feature type="domain" description="FYVE-type" evidence="6">
    <location>
        <begin position="60"/>
        <end position="155"/>
    </location>
</feature>
<dbReference type="RefSeq" id="XP_004997030.1">
    <property type="nucleotide sequence ID" value="XM_004996973.1"/>
</dbReference>
<dbReference type="CDD" id="cd15716">
    <property type="entry name" value="FYVE_RBNS5"/>
    <property type="match status" value="1"/>
</dbReference>
<evidence type="ECO:0000256" key="1">
    <source>
        <dbReference type="ARBA" id="ARBA00022723"/>
    </source>
</evidence>
<evidence type="ECO:0000256" key="3">
    <source>
        <dbReference type="ARBA" id="ARBA00022833"/>
    </source>
</evidence>
<proteinExistence type="predicted"/>
<dbReference type="PANTHER" id="PTHR13510:SF44">
    <property type="entry name" value="RABENOSYN-5"/>
    <property type="match status" value="1"/>
</dbReference>
<dbReference type="Gene3D" id="4.10.860.20">
    <property type="entry name" value="Rabenosyn, Rab binding domain"/>
    <property type="match status" value="1"/>
</dbReference>
<dbReference type="SMART" id="SM00064">
    <property type="entry name" value="FYVE"/>
    <property type="match status" value="1"/>
</dbReference>